<reference evidence="2 3" key="1">
    <citation type="submission" date="2023-01" db="EMBL/GenBank/DDBJ databases">
        <title>Analysis of 21 Apiospora genomes using comparative genomics revels a genus with tremendous synthesis potential of carbohydrate active enzymes and secondary metabolites.</title>
        <authorList>
            <person name="Sorensen T."/>
        </authorList>
    </citation>
    <scope>NUCLEOTIDE SEQUENCE [LARGE SCALE GENOMIC DNA]</scope>
    <source>
        <strain evidence="2 3">CBS 83171</strain>
    </source>
</reference>
<keyword evidence="1" id="KW-0732">Signal</keyword>
<evidence type="ECO:0000313" key="2">
    <source>
        <dbReference type="EMBL" id="KAK8048068.1"/>
    </source>
</evidence>
<proteinExistence type="predicted"/>
<protein>
    <submittedName>
        <fullName evidence="2">Uncharacterized protein</fullName>
    </submittedName>
</protein>
<feature type="signal peptide" evidence="1">
    <location>
        <begin position="1"/>
        <end position="25"/>
    </location>
</feature>
<keyword evidence="3" id="KW-1185">Reference proteome</keyword>
<feature type="chain" id="PRO_5047167886" evidence="1">
    <location>
        <begin position="26"/>
        <end position="85"/>
    </location>
</feature>
<organism evidence="2 3">
    <name type="scientific">Apiospora saccharicola</name>
    <dbReference type="NCBI Taxonomy" id="335842"/>
    <lineage>
        <taxon>Eukaryota</taxon>
        <taxon>Fungi</taxon>
        <taxon>Dikarya</taxon>
        <taxon>Ascomycota</taxon>
        <taxon>Pezizomycotina</taxon>
        <taxon>Sordariomycetes</taxon>
        <taxon>Xylariomycetidae</taxon>
        <taxon>Amphisphaeriales</taxon>
        <taxon>Apiosporaceae</taxon>
        <taxon>Apiospora</taxon>
    </lineage>
</organism>
<evidence type="ECO:0000256" key="1">
    <source>
        <dbReference type="SAM" id="SignalP"/>
    </source>
</evidence>
<dbReference type="Proteomes" id="UP001446871">
    <property type="component" value="Unassembled WGS sequence"/>
</dbReference>
<comment type="caution">
    <text evidence="2">The sequence shown here is derived from an EMBL/GenBank/DDBJ whole genome shotgun (WGS) entry which is preliminary data.</text>
</comment>
<accession>A0ABR1TN86</accession>
<dbReference type="EMBL" id="JAQQWM010000009">
    <property type="protein sequence ID" value="KAK8048068.1"/>
    <property type="molecule type" value="Genomic_DNA"/>
</dbReference>
<evidence type="ECO:0000313" key="3">
    <source>
        <dbReference type="Proteomes" id="UP001446871"/>
    </source>
</evidence>
<sequence>MAPRTSAYFALLLATTAIATPLARGVPDAPSMAIRDALPASDGSAGAIKRTSDKREEATPDVVYIYDKREEATPDILFLYEDSRK</sequence>
<gene>
    <name evidence="2" type="ORF">PG996_016132</name>
</gene>
<name>A0ABR1TN86_9PEZI</name>